<evidence type="ECO:0000256" key="3">
    <source>
        <dbReference type="ARBA" id="ARBA00023015"/>
    </source>
</evidence>
<dbReference type="PANTHER" id="PTHR36206">
    <property type="entry name" value="ASPERCRYPTIN BIOSYNTHESIS CLUSTER-SPECIFIC TRANSCRIPTION REGULATOR ATNN-RELATED"/>
    <property type="match status" value="1"/>
</dbReference>
<dbReference type="GO" id="GO:0046872">
    <property type="term" value="F:metal ion binding"/>
    <property type="evidence" value="ECO:0007669"/>
    <property type="project" value="UniProtKB-KW"/>
</dbReference>
<keyword evidence="3" id="KW-0805">Transcription regulation</keyword>
<reference evidence="8" key="1">
    <citation type="submission" date="2021-03" db="EMBL/GenBank/DDBJ databases">
        <title>Revisited historic fungal species revealed as producer of novel bioactive compounds through whole genome sequencing and comparative genomics.</title>
        <authorList>
            <person name="Vignolle G.A."/>
            <person name="Hochenegger N."/>
            <person name="Mach R.L."/>
            <person name="Mach-Aigner A.R."/>
            <person name="Javad Rahimi M."/>
            <person name="Salim K.A."/>
            <person name="Chan C.M."/>
            <person name="Lim L.B.L."/>
            <person name="Cai F."/>
            <person name="Druzhinina I.S."/>
            <person name="U'Ren J.M."/>
            <person name="Derntl C."/>
        </authorList>
    </citation>
    <scope>NUCLEOTIDE SEQUENCE</scope>
    <source>
        <strain evidence="8">TUCIM 5799</strain>
    </source>
</reference>
<keyword evidence="9" id="KW-1185">Reference proteome</keyword>
<keyword evidence="4" id="KW-0238">DNA-binding</keyword>
<comment type="caution">
    <text evidence="8">The sequence shown here is derived from an EMBL/GenBank/DDBJ whole genome shotgun (WGS) entry which is preliminary data.</text>
</comment>
<evidence type="ECO:0000256" key="2">
    <source>
        <dbReference type="ARBA" id="ARBA00022833"/>
    </source>
</evidence>
<evidence type="ECO:0000256" key="7">
    <source>
        <dbReference type="SAM" id="MobiDB-lite"/>
    </source>
</evidence>
<evidence type="ECO:0000256" key="1">
    <source>
        <dbReference type="ARBA" id="ARBA00022723"/>
    </source>
</evidence>
<dbReference type="EMBL" id="JAFIMR010000004">
    <property type="protein sequence ID" value="KAI1879241.1"/>
    <property type="molecule type" value="Genomic_DNA"/>
</dbReference>
<feature type="region of interest" description="Disordered" evidence="7">
    <location>
        <begin position="1"/>
        <end position="24"/>
    </location>
</feature>
<dbReference type="InterPro" id="IPR052360">
    <property type="entry name" value="Transcr_Regulatory_Proteins"/>
</dbReference>
<evidence type="ECO:0000256" key="6">
    <source>
        <dbReference type="ARBA" id="ARBA00023242"/>
    </source>
</evidence>
<evidence type="ECO:0000256" key="4">
    <source>
        <dbReference type="ARBA" id="ARBA00023125"/>
    </source>
</evidence>
<proteinExistence type="predicted"/>
<keyword evidence="1" id="KW-0479">Metal-binding</keyword>
<accession>A0A9P9WU66</accession>
<gene>
    <name evidence="8" type="ORF">JX265_002195</name>
</gene>
<sequence length="492" mass="55772">MPRVKSVERRRANHAKSRKGCLTCKGKEPEDQTMQFHLEYLTHFPVTPHSSPHQLPSHPDDTQTSRRAFEFFCTVTCGQLSTRLEGEFWSRFVVPLASQDSTVRSAVSAFAAFHEDFMRGINLTKEVNYDALQMYNSAIIEHVRNSDPSVHLEPAVAFVPCLIFAIIEMLRGNLVAFTQLISKSFPLILAMNRERGENEDRMSQSPLYVIIIMFRNFVMDACGASRMLGSEAWLSLDVPNLDQTRRSMPCVFSSVLEARRFLDALAQAFVSEGCHDEIPLSSDTDIRIGCDEHWKETLASWTAAFEGFLATDETLSKADLQEARILQIRSLHYQISLDVSLREGAYNQMVWDQYLPQYEVIVNLSEALCEESNNKDAKPFLSLGRWLVGPLSDIAVRCRDPGFRRRAVATLERFPQRDGFMDGRLAIEAAKRCIEIEEGGSEVLCADNVPESRRISRVRAIPDSVRQKVSLRYFRYTDGNDPSGLEVEEPLG</sequence>
<name>A0A9P9WU66_9PEZI</name>
<feature type="compositionally biased region" description="Basic and acidic residues" evidence="7">
    <location>
        <begin position="1"/>
        <end position="10"/>
    </location>
</feature>
<evidence type="ECO:0000256" key="5">
    <source>
        <dbReference type="ARBA" id="ARBA00023163"/>
    </source>
</evidence>
<dbReference type="GO" id="GO:0003677">
    <property type="term" value="F:DNA binding"/>
    <property type="evidence" value="ECO:0007669"/>
    <property type="project" value="UniProtKB-KW"/>
</dbReference>
<evidence type="ECO:0000313" key="9">
    <source>
        <dbReference type="Proteomes" id="UP000829685"/>
    </source>
</evidence>
<keyword evidence="5" id="KW-0804">Transcription</keyword>
<dbReference type="PANTHER" id="PTHR36206:SF12">
    <property type="entry name" value="ASPERCRYPTIN BIOSYNTHESIS CLUSTER-SPECIFIC TRANSCRIPTION REGULATOR ATNN-RELATED"/>
    <property type="match status" value="1"/>
</dbReference>
<dbReference type="Proteomes" id="UP000829685">
    <property type="component" value="Unassembled WGS sequence"/>
</dbReference>
<keyword evidence="6" id="KW-0539">Nucleus</keyword>
<protein>
    <submittedName>
        <fullName evidence="8">Uncharacterized protein</fullName>
    </submittedName>
</protein>
<evidence type="ECO:0000313" key="8">
    <source>
        <dbReference type="EMBL" id="KAI1879241.1"/>
    </source>
</evidence>
<keyword evidence="2" id="KW-0862">Zinc</keyword>
<organism evidence="8 9">
    <name type="scientific">Neoarthrinium moseri</name>
    <dbReference type="NCBI Taxonomy" id="1658444"/>
    <lineage>
        <taxon>Eukaryota</taxon>
        <taxon>Fungi</taxon>
        <taxon>Dikarya</taxon>
        <taxon>Ascomycota</taxon>
        <taxon>Pezizomycotina</taxon>
        <taxon>Sordariomycetes</taxon>
        <taxon>Xylariomycetidae</taxon>
        <taxon>Amphisphaeriales</taxon>
        <taxon>Apiosporaceae</taxon>
        <taxon>Neoarthrinium</taxon>
    </lineage>
</organism>
<dbReference type="AlphaFoldDB" id="A0A9P9WU66"/>